<dbReference type="Proteomes" id="UP000294155">
    <property type="component" value="Unassembled WGS sequence"/>
</dbReference>
<feature type="transmembrane region" description="Helical" evidence="5">
    <location>
        <begin position="108"/>
        <end position="128"/>
    </location>
</feature>
<dbReference type="RefSeq" id="WP_129920551.1">
    <property type="nucleotide sequence ID" value="NZ_SEWE01000012.1"/>
</dbReference>
<accession>A0A4Q5LCH9</accession>
<reference evidence="7 8" key="1">
    <citation type="submission" date="2019-02" db="EMBL/GenBank/DDBJ databases">
        <title>Bacterial novel species isolated from soil.</title>
        <authorList>
            <person name="Jung H.-Y."/>
        </authorList>
    </citation>
    <scope>NUCLEOTIDE SEQUENCE [LARGE SCALE GENOMIC DNA]</scope>
    <source>
        <strain evidence="7 8">1-3-3-3</strain>
    </source>
</reference>
<dbReference type="GO" id="GO:0016020">
    <property type="term" value="C:membrane"/>
    <property type="evidence" value="ECO:0007669"/>
    <property type="project" value="UniProtKB-SubCell"/>
</dbReference>
<feature type="transmembrane region" description="Helical" evidence="5">
    <location>
        <begin position="148"/>
        <end position="172"/>
    </location>
</feature>
<dbReference type="InterPro" id="IPR006977">
    <property type="entry name" value="Yip1_dom"/>
</dbReference>
<evidence type="ECO:0000259" key="6">
    <source>
        <dbReference type="Pfam" id="PF04893"/>
    </source>
</evidence>
<evidence type="ECO:0000256" key="1">
    <source>
        <dbReference type="ARBA" id="ARBA00004141"/>
    </source>
</evidence>
<dbReference type="EMBL" id="SEWE01000012">
    <property type="protein sequence ID" value="RYU80719.1"/>
    <property type="molecule type" value="Genomic_DNA"/>
</dbReference>
<keyword evidence="4 5" id="KW-0472">Membrane</keyword>
<organism evidence="7 8">
    <name type="scientific">Hymenobacter persicinus</name>
    <dbReference type="NCBI Taxonomy" id="2025506"/>
    <lineage>
        <taxon>Bacteria</taxon>
        <taxon>Pseudomonadati</taxon>
        <taxon>Bacteroidota</taxon>
        <taxon>Cytophagia</taxon>
        <taxon>Cytophagales</taxon>
        <taxon>Hymenobacteraceae</taxon>
        <taxon>Hymenobacter</taxon>
    </lineage>
</organism>
<feature type="transmembrane region" description="Helical" evidence="5">
    <location>
        <begin position="184"/>
        <end position="205"/>
    </location>
</feature>
<keyword evidence="8" id="KW-1185">Reference proteome</keyword>
<name>A0A4Q5LCH9_9BACT</name>
<evidence type="ECO:0000313" key="7">
    <source>
        <dbReference type="EMBL" id="RYU80719.1"/>
    </source>
</evidence>
<feature type="domain" description="Yip1" evidence="6">
    <location>
        <begin position="16"/>
        <end position="201"/>
    </location>
</feature>
<comment type="caution">
    <text evidence="7">The sequence shown here is derived from an EMBL/GenBank/DDBJ whole genome shotgun (WGS) entry which is preliminary data.</text>
</comment>
<evidence type="ECO:0000256" key="4">
    <source>
        <dbReference type="ARBA" id="ARBA00023136"/>
    </source>
</evidence>
<keyword evidence="3 5" id="KW-1133">Transmembrane helix</keyword>
<sequence>MSDEPTVPINNPLTTIWFQPRRTLESILLYHPDKYVPVLLCLGGIARAVDRASQQNAGDKMGTVAVLLLTFVVGGLTGWIFYYFYAWMLSLTGRWLNGTAGSETFRTVLAWSLVPTVVSLALLLPEVLLFGDELFKSTPADISFSDSVIWIVISLIQLTLGIWSLVILVHGISLVQHFTAGRAILNLILPVAVILVPIVLLILLVQSF</sequence>
<dbReference type="OrthoDB" id="1449862at2"/>
<feature type="transmembrane region" description="Helical" evidence="5">
    <location>
        <begin position="64"/>
        <end position="87"/>
    </location>
</feature>
<dbReference type="Pfam" id="PF04893">
    <property type="entry name" value="Yip1"/>
    <property type="match status" value="1"/>
</dbReference>
<evidence type="ECO:0000256" key="3">
    <source>
        <dbReference type="ARBA" id="ARBA00022989"/>
    </source>
</evidence>
<proteinExistence type="predicted"/>
<gene>
    <name evidence="7" type="ORF">EWM57_07650</name>
</gene>
<evidence type="ECO:0000313" key="8">
    <source>
        <dbReference type="Proteomes" id="UP000294155"/>
    </source>
</evidence>
<evidence type="ECO:0000256" key="2">
    <source>
        <dbReference type="ARBA" id="ARBA00022692"/>
    </source>
</evidence>
<protein>
    <submittedName>
        <fullName evidence="7">YIP1 family protein</fullName>
    </submittedName>
</protein>
<comment type="subcellular location">
    <subcellularLocation>
        <location evidence="1">Membrane</location>
        <topology evidence="1">Multi-pass membrane protein</topology>
    </subcellularLocation>
</comment>
<evidence type="ECO:0000256" key="5">
    <source>
        <dbReference type="SAM" id="Phobius"/>
    </source>
</evidence>
<dbReference type="AlphaFoldDB" id="A0A4Q5LCH9"/>
<keyword evidence="2 5" id="KW-0812">Transmembrane</keyword>